<evidence type="ECO:0000313" key="2">
    <source>
        <dbReference type="Proteomes" id="UP001153620"/>
    </source>
</evidence>
<evidence type="ECO:0000313" key="1">
    <source>
        <dbReference type="EMBL" id="CAG9799951.1"/>
    </source>
</evidence>
<keyword evidence="2" id="KW-1185">Reference proteome</keyword>
<organism evidence="1 2">
    <name type="scientific">Chironomus riparius</name>
    <dbReference type="NCBI Taxonomy" id="315576"/>
    <lineage>
        <taxon>Eukaryota</taxon>
        <taxon>Metazoa</taxon>
        <taxon>Ecdysozoa</taxon>
        <taxon>Arthropoda</taxon>
        <taxon>Hexapoda</taxon>
        <taxon>Insecta</taxon>
        <taxon>Pterygota</taxon>
        <taxon>Neoptera</taxon>
        <taxon>Endopterygota</taxon>
        <taxon>Diptera</taxon>
        <taxon>Nematocera</taxon>
        <taxon>Chironomoidea</taxon>
        <taxon>Chironomidae</taxon>
        <taxon>Chironominae</taxon>
        <taxon>Chironomus</taxon>
    </lineage>
</organism>
<dbReference type="Proteomes" id="UP001153620">
    <property type="component" value="Chromosome 1"/>
</dbReference>
<proteinExistence type="predicted"/>
<dbReference type="InterPro" id="IPR027854">
    <property type="entry name" value="STMP1"/>
</dbReference>
<reference evidence="1" key="2">
    <citation type="submission" date="2022-10" db="EMBL/GenBank/DDBJ databases">
        <authorList>
            <consortium name="ENA_rothamsted_submissions"/>
            <consortium name="culmorum"/>
            <person name="King R."/>
        </authorList>
    </citation>
    <scope>NUCLEOTIDE SEQUENCE</scope>
</reference>
<gene>
    <name evidence="1" type="ORF">CHIRRI_LOCUS2910</name>
</gene>
<name>A0A9N9RME8_9DIPT</name>
<dbReference type="Pfam" id="PF15054">
    <property type="entry name" value="DUF4535"/>
    <property type="match status" value="1"/>
</dbReference>
<accession>A0A9N9RME8</accession>
<sequence length="76" mass="8844">MLELYYSYRMNPFVLKQLIAQLMKLKYLRSSKLAYVGVGVYTGMYIAQNYDVPKVSDPASLVQKIAEIFEEDIKKK</sequence>
<dbReference type="OrthoDB" id="6347891at2759"/>
<reference evidence="1" key="1">
    <citation type="submission" date="2022-01" db="EMBL/GenBank/DDBJ databases">
        <authorList>
            <person name="King R."/>
        </authorList>
    </citation>
    <scope>NUCLEOTIDE SEQUENCE</scope>
</reference>
<protein>
    <submittedName>
        <fullName evidence="1">Uncharacterized protein</fullName>
    </submittedName>
</protein>
<dbReference type="EMBL" id="OU895877">
    <property type="protein sequence ID" value="CAG9799951.1"/>
    <property type="molecule type" value="Genomic_DNA"/>
</dbReference>
<dbReference type="AlphaFoldDB" id="A0A9N9RME8"/>